<evidence type="ECO:0000313" key="3">
    <source>
        <dbReference type="EMBL" id="MCU6667814.1"/>
    </source>
</evidence>
<dbReference type="PROSITE" id="PS51257">
    <property type="entry name" value="PROKAR_LIPOPROTEIN"/>
    <property type="match status" value="1"/>
</dbReference>
<reference evidence="3" key="1">
    <citation type="submission" date="2022-05" db="EMBL/GenBank/DDBJ databases">
        <title>Description of a novel species of Leclercia; Leclercia tamurae and the Proposal for a Novel Genus Silvania gen. nov. Containing Two Novel Species Silvania hatchlandensis sp. nov. and Silvania confinis sp. nov. Isolated from the Rhizosphere of Oak.</title>
        <authorList>
            <person name="Maddock D.W."/>
            <person name="Brady C.L."/>
            <person name="Denman S."/>
            <person name="Arnold D."/>
        </authorList>
    </citation>
    <scope>NUCLEOTIDE SEQUENCE</scope>
    <source>
        <strain evidence="3">H4N4</strain>
    </source>
</reference>
<evidence type="ECO:0000256" key="1">
    <source>
        <dbReference type="SAM" id="SignalP"/>
    </source>
</evidence>
<keyword evidence="4" id="KW-1185">Reference proteome</keyword>
<evidence type="ECO:0000313" key="4">
    <source>
        <dbReference type="Proteomes" id="UP001061282"/>
    </source>
</evidence>
<dbReference type="AlphaFoldDB" id="A0A9J6QEL9"/>
<protein>
    <recommendedName>
        <fullName evidence="2">Rap1a immunity protein domain-containing protein</fullName>
    </recommendedName>
</protein>
<proteinExistence type="predicted"/>
<dbReference type="RefSeq" id="WP_271266436.1">
    <property type="nucleotide sequence ID" value="NZ_JAMGZJ010000066.1"/>
</dbReference>
<dbReference type="Gene3D" id="1.10.890.40">
    <property type="match status" value="1"/>
</dbReference>
<comment type="caution">
    <text evidence="3">The sequence shown here is derived from an EMBL/GenBank/DDBJ whole genome shotgun (WGS) entry which is preliminary data.</text>
</comment>
<name>A0A9J6QEL9_9ENTR</name>
<gene>
    <name evidence="3" type="ORF">M8013_03430</name>
</gene>
<feature type="domain" description="Rap1a immunity protein" evidence="2">
    <location>
        <begin position="25"/>
        <end position="108"/>
    </location>
</feature>
<dbReference type="Pfam" id="PF18602">
    <property type="entry name" value="Rap1a"/>
    <property type="match status" value="1"/>
</dbReference>
<feature type="chain" id="PRO_5039910521" description="Rap1a immunity protein domain-containing protein" evidence="1">
    <location>
        <begin position="19"/>
        <end position="113"/>
    </location>
</feature>
<dbReference type="InterPro" id="IPR041238">
    <property type="entry name" value="Rap1a"/>
</dbReference>
<keyword evidence="1" id="KW-0732">Signal</keyword>
<sequence length="113" mass="12333">MKKAAFFALSLFASSCGAEMRELQTGNDLLHNIKEGKAGNDFASFYTTGYIRGVTDSLVMIGSLCPSPGVDMAQYTDIVQKYLEKNPETRNEAALVLTFLAVGQAFPCKKKIQ</sequence>
<dbReference type="EMBL" id="JAMGZJ010000066">
    <property type="protein sequence ID" value="MCU6667814.1"/>
    <property type="molecule type" value="Genomic_DNA"/>
</dbReference>
<dbReference type="Proteomes" id="UP001061282">
    <property type="component" value="Unassembled WGS sequence"/>
</dbReference>
<evidence type="ECO:0000259" key="2">
    <source>
        <dbReference type="Pfam" id="PF18602"/>
    </source>
</evidence>
<organism evidence="3 4">
    <name type="scientific">Silvania confinis</name>
    <dbReference type="NCBI Taxonomy" id="2926470"/>
    <lineage>
        <taxon>Bacteria</taxon>
        <taxon>Pseudomonadati</taxon>
        <taxon>Pseudomonadota</taxon>
        <taxon>Gammaproteobacteria</taxon>
        <taxon>Enterobacterales</taxon>
        <taxon>Enterobacteriaceae</taxon>
        <taxon>Silvania</taxon>
    </lineage>
</organism>
<feature type="signal peptide" evidence="1">
    <location>
        <begin position="1"/>
        <end position="18"/>
    </location>
</feature>
<accession>A0A9J6QEL9</accession>